<dbReference type="GO" id="GO:0005783">
    <property type="term" value="C:endoplasmic reticulum"/>
    <property type="evidence" value="ECO:0007669"/>
    <property type="project" value="TreeGrafter"/>
</dbReference>
<feature type="region of interest" description="Disordered" evidence="2">
    <location>
        <begin position="297"/>
        <end position="325"/>
    </location>
</feature>
<accession>A0A812STJ2</accession>
<dbReference type="InterPro" id="IPR036249">
    <property type="entry name" value="Thioredoxin-like_sf"/>
</dbReference>
<evidence type="ECO:0000259" key="3">
    <source>
        <dbReference type="PROSITE" id="PS51352"/>
    </source>
</evidence>
<comment type="caution">
    <text evidence="4">The sequence shown here is derived from an EMBL/GenBank/DDBJ whole genome shotgun (WGS) entry which is preliminary data.</text>
</comment>
<dbReference type="Proteomes" id="UP000604046">
    <property type="component" value="Unassembled WGS sequence"/>
</dbReference>
<dbReference type="GO" id="GO:0034976">
    <property type="term" value="P:response to endoplasmic reticulum stress"/>
    <property type="evidence" value="ECO:0007669"/>
    <property type="project" value="TreeGrafter"/>
</dbReference>
<dbReference type="Pfam" id="PF00085">
    <property type="entry name" value="Thioredoxin"/>
    <property type="match status" value="1"/>
</dbReference>
<dbReference type="SUPFAM" id="SSF52833">
    <property type="entry name" value="Thioredoxin-like"/>
    <property type="match status" value="1"/>
</dbReference>
<organism evidence="4 5">
    <name type="scientific">Symbiodinium natans</name>
    <dbReference type="NCBI Taxonomy" id="878477"/>
    <lineage>
        <taxon>Eukaryota</taxon>
        <taxon>Sar</taxon>
        <taxon>Alveolata</taxon>
        <taxon>Dinophyceae</taxon>
        <taxon>Suessiales</taxon>
        <taxon>Symbiodiniaceae</taxon>
        <taxon>Symbiodinium</taxon>
    </lineage>
</organism>
<proteinExistence type="inferred from homology"/>
<evidence type="ECO:0000256" key="1">
    <source>
        <dbReference type="ARBA" id="ARBA00006347"/>
    </source>
</evidence>
<evidence type="ECO:0000313" key="5">
    <source>
        <dbReference type="Proteomes" id="UP000604046"/>
    </source>
</evidence>
<evidence type="ECO:0000256" key="2">
    <source>
        <dbReference type="SAM" id="MobiDB-lite"/>
    </source>
</evidence>
<comment type="similarity">
    <text evidence="1">Belongs to the protein disulfide isomerase family.</text>
</comment>
<dbReference type="PANTHER" id="PTHR18929">
    <property type="entry name" value="PROTEIN DISULFIDE ISOMERASE"/>
    <property type="match status" value="1"/>
</dbReference>
<dbReference type="GO" id="GO:0003756">
    <property type="term" value="F:protein disulfide isomerase activity"/>
    <property type="evidence" value="ECO:0007669"/>
    <property type="project" value="TreeGrafter"/>
</dbReference>
<reference evidence="4" key="1">
    <citation type="submission" date="2021-02" db="EMBL/GenBank/DDBJ databases">
        <authorList>
            <person name="Dougan E. K."/>
            <person name="Rhodes N."/>
            <person name="Thang M."/>
            <person name="Chan C."/>
        </authorList>
    </citation>
    <scope>NUCLEOTIDE SEQUENCE</scope>
</reference>
<dbReference type="OrthoDB" id="72053at2759"/>
<name>A0A812STJ2_9DINO</name>
<dbReference type="InterPro" id="IPR013766">
    <property type="entry name" value="Thioredoxin_domain"/>
</dbReference>
<sequence>MWKDAAELTRRSFAVKFATCSILAQTDISKPAPDPKKLRFYEYPDIQAAADVPQLTLMLDPEAESYQEAYNASRQVADALRGERLAVVVLGADMHSALKFFKVKVSDLPMAVVVNWTHGLGERPYQLFLHSRAATAPLDSGPLLTFARCFLRGEVLPWQRSAPVVADPRQHDAQAGALEIVASQFGELALDDGKDVLVMFFAPWCGFSKRMSPRVDELARHFRHAKQLSVMKIDDTQNDVDHPVLKQMTGYPFLAFFPAGRKNDAVPVRVNARLLGDSEAWVQEASQRLKALATAELPETAPPSEELGAEGSGLLSDAEERLEEF</sequence>
<protein>
    <submittedName>
        <fullName evidence="4">PDIA2 protein</fullName>
    </submittedName>
</protein>
<feature type="domain" description="Thioredoxin" evidence="3">
    <location>
        <begin position="156"/>
        <end position="294"/>
    </location>
</feature>
<dbReference type="GO" id="GO:0006457">
    <property type="term" value="P:protein folding"/>
    <property type="evidence" value="ECO:0007669"/>
    <property type="project" value="TreeGrafter"/>
</dbReference>
<keyword evidence="5" id="KW-1185">Reference proteome</keyword>
<dbReference type="AlphaFoldDB" id="A0A812STJ2"/>
<dbReference type="EMBL" id="CAJNDS010002504">
    <property type="protein sequence ID" value="CAE7502116.1"/>
    <property type="molecule type" value="Genomic_DNA"/>
</dbReference>
<dbReference type="Gene3D" id="3.40.30.10">
    <property type="entry name" value="Glutaredoxin"/>
    <property type="match status" value="2"/>
</dbReference>
<dbReference type="PROSITE" id="PS51352">
    <property type="entry name" value="THIOREDOXIN_2"/>
    <property type="match status" value="1"/>
</dbReference>
<evidence type="ECO:0000313" key="4">
    <source>
        <dbReference type="EMBL" id="CAE7502116.1"/>
    </source>
</evidence>
<gene>
    <name evidence="4" type="primary">PDIA2</name>
    <name evidence="4" type="ORF">SNAT2548_LOCUS28121</name>
</gene>